<evidence type="ECO:0000313" key="4">
    <source>
        <dbReference type="Proteomes" id="UP001057375"/>
    </source>
</evidence>
<feature type="compositionally biased region" description="Polar residues" evidence="1">
    <location>
        <begin position="511"/>
        <end position="528"/>
    </location>
</feature>
<evidence type="ECO:0000256" key="1">
    <source>
        <dbReference type="SAM" id="MobiDB-lite"/>
    </source>
</evidence>
<dbReference type="InterPro" id="IPR037516">
    <property type="entry name" value="Tripartite_DENN"/>
</dbReference>
<dbReference type="PANTHER" id="PTHR28245:SF1">
    <property type="entry name" value="ARF3-INTERACTING PROTEIN 1"/>
    <property type="match status" value="1"/>
</dbReference>
<dbReference type="Proteomes" id="UP001057375">
    <property type="component" value="Unassembled WGS sequence"/>
</dbReference>
<proteinExistence type="predicted"/>
<feature type="region of interest" description="Disordered" evidence="1">
    <location>
        <begin position="378"/>
        <end position="575"/>
    </location>
</feature>
<feature type="compositionally biased region" description="Basic and acidic residues" evidence="1">
    <location>
        <begin position="1587"/>
        <end position="1618"/>
    </location>
</feature>
<organism evidence="3 4">
    <name type="scientific">Aduncisulcus paluster</name>
    <dbReference type="NCBI Taxonomy" id="2918883"/>
    <lineage>
        <taxon>Eukaryota</taxon>
        <taxon>Metamonada</taxon>
        <taxon>Carpediemonas-like organisms</taxon>
        <taxon>Aduncisulcus</taxon>
    </lineage>
</organism>
<dbReference type="PROSITE" id="PS50211">
    <property type="entry name" value="DENN"/>
    <property type="match status" value="1"/>
</dbReference>
<dbReference type="Pfam" id="PF08616">
    <property type="entry name" value="SPA"/>
    <property type="match status" value="1"/>
</dbReference>
<feature type="compositionally biased region" description="Acidic residues" evidence="1">
    <location>
        <begin position="462"/>
        <end position="473"/>
    </location>
</feature>
<dbReference type="InterPro" id="IPR052809">
    <property type="entry name" value="Actin_polarity_regulatory"/>
</dbReference>
<feature type="domain" description="UDENN" evidence="2">
    <location>
        <begin position="22"/>
        <end position="449"/>
    </location>
</feature>
<protein>
    <recommendedName>
        <fullName evidence="2">UDENN domain-containing protein</fullName>
    </recommendedName>
</protein>
<accession>A0ABQ5JZV4</accession>
<keyword evidence="4" id="KW-1185">Reference proteome</keyword>
<feature type="compositionally biased region" description="Low complexity" evidence="1">
    <location>
        <begin position="1060"/>
        <end position="1084"/>
    </location>
</feature>
<feature type="compositionally biased region" description="Acidic residues" evidence="1">
    <location>
        <begin position="531"/>
        <end position="543"/>
    </location>
</feature>
<sequence length="1645" mass="178840">MSSISHGCIFLDNMSSREASVSFVATAEFNHDVGNTLSHIYPSDTVLPAGYDQESIAARCLPAGAHLRDRDNTILILHPISAPHPPKITQDDYEGCIYGISCFENRKNEHFHRGACQKALVLFSKAPLIAVFKPFIHCALTKLLDSAEEEAVQAGTKGSEKESKVDYPCAKTCNNILRQLYEAIHFGNSLPGQSAFQVKLFGRPLLLPVPPAFPSIYSESSVWNLVRTFGSDIMIAWAAVLSGKRICVVATLAAASIVCDIVLALPLLVSPLAFPASRCTPYFDIATSESLRGIPGLICGCTNPLFKDHRSKFADLIIDVDNKQMNMRGDWYSSNSKDKQFFSAIFKKKREEKWVRKQFELYTFAFLKNLFREDISAVPSGSTGDKSNPKNAKKSKKDDTIGSPSSSSGVDHLRGISATSNESSLSRQSSGNIFHSPHSSGTTTRKRAGVKESNDETLSLLAEEDDEDEDDIQSEGPISSGELALSSEYSSPKKKNGGRKRSSSLLEVVQRDQQGIHTHSKLSTQPASFLNDEESEIDEEEDAGTNAATPLTPSAAVHSPRVKSKASVSSPSGKHIAPVSLPTFSTSEDDSVLTNPPDGVFEGAFPTSREASFGEAGSSPVLTRSPFPTSPFPRSGTAMLHSSPSKSDIGSSLGSPYIDIPELPDSFSASLAIPTSPITSKFEEAEEAMATLYAAKLLTRADGDVPESALPDHLGKKHRSLVPLVRRCISFHTFTTSDLGSKTRLLVKEEEKGLQHAITESNDAPLLVDALYAFADPWGVLTSNKENVHVAVQLSRLGISQCSVISFKLVQELKKASLSVLSECVRLGILPILSSLLTTTTSNSIVKYAAQCLCVFFMRFIPFSQLPYACSDWSKIGVNLNMETSPIALATEEAYANGEFVDVVRECRELDIIGICNKVLLTNVSYESTKASVCCLLFFMIRHPLLAPTMPSPGEDSVSSTLVGAGGAASSSSSMVTNELVPLVRSLSIGVDDLEECVELFENVLDQSEKLLEDPSSAMYSDVSSIRFLFEQVLKQVQFKSLSIKSAISSTKTVEQSIPTQSTPSVNSSSSSSSSSSTASISYSNPPNNTTSLPQDGQLVAKTPHQGGDIDKGEDDEEDEEVYLIDVPHTYSSVPLVNTIIHTITSAIDFFCIGSASALLYRCLCILGSECLTEKGKTTIKTFSSQRIDQGDSLLSAASVALLDFIDVKTLCSVLPTMKGRMGSLSSLVRLSQGIFSTSKRTQRAILSSSSSLSSLASSPKPLVELKLAQVCDASHSLIDVKYSSSKKDKSNQLCGYLSNWFEYHLLNELGCSLSALLVCVGSESQRGHLFPSKIYLGKSVCIGDLLQSINIKTKEQQSNRGKEKGRLSLTVAVAFKLLSSLLLSHTGAIALSRFSLTPIVTTALFLLTLKEGTEQEMLDVSDIADVASLFLCRLCTFKETSRFVSPVLSHISRVASHCSSVAIKLSTIRYKRKKEREKDRKKLSQRELTLDTKMLKSISKWKKACVCLLRACLFIFNGWWCEIHKYDNLTSTLFCLQQIDTKYEEIRLLVNELVAVCTSVIDRIEEKKPSDSSEDNGGFQSPSDNVEDRDGQPGDKDMVVGRNEEPREVVEAAMHDDSGEDETFFSPSSPTSVLGAALSLQDDD</sequence>
<comment type="caution">
    <text evidence="3">The sequence shown here is derived from an EMBL/GenBank/DDBJ whole genome shotgun (WGS) entry which is preliminary data.</text>
</comment>
<dbReference type="Pfam" id="PF09794">
    <property type="entry name" value="Avl9"/>
    <property type="match status" value="1"/>
</dbReference>
<feature type="region of interest" description="Disordered" evidence="1">
    <location>
        <begin position="1568"/>
        <end position="1645"/>
    </location>
</feature>
<gene>
    <name evidence="3" type="ORF">ADUPG1_012567</name>
</gene>
<feature type="compositionally biased region" description="Basic residues" evidence="1">
    <location>
        <begin position="492"/>
        <end position="502"/>
    </location>
</feature>
<dbReference type="InterPro" id="IPR018307">
    <property type="entry name" value="ABL9/DENND6_dom"/>
</dbReference>
<dbReference type="EMBL" id="BQXS01012490">
    <property type="protein sequence ID" value="GKT23882.1"/>
    <property type="molecule type" value="Genomic_DNA"/>
</dbReference>
<feature type="compositionally biased region" description="Polar residues" evidence="1">
    <location>
        <begin position="417"/>
        <end position="443"/>
    </location>
</feature>
<evidence type="ECO:0000313" key="3">
    <source>
        <dbReference type="EMBL" id="GKT23882.1"/>
    </source>
</evidence>
<name>A0ABQ5JZV4_9EUKA</name>
<feature type="region of interest" description="Disordered" evidence="1">
    <location>
        <begin position="1053"/>
        <end position="1118"/>
    </location>
</feature>
<feature type="compositionally biased region" description="Polar residues" evidence="1">
    <location>
        <begin position="1085"/>
        <end position="1095"/>
    </location>
</feature>
<evidence type="ECO:0000259" key="2">
    <source>
        <dbReference type="PROSITE" id="PS50211"/>
    </source>
</evidence>
<dbReference type="PANTHER" id="PTHR28245">
    <property type="entry name" value="ARF3-INTERACTING PROTEIN 1"/>
    <property type="match status" value="1"/>
</dbReference>
<reference evidence="3" key="1">
    <citation type="submission" date="2022-03" db="EMBL/GenBank/DDBJ databases">
        <title>Draft genome sequence of Aduncisulcus paluster, a free-living microaerophilic Fornicata.</title>
        <authorList>
            <person name="Yuyama I."/>
            <person name="Kume K."/>
            <person name="Tamura T."/>
            <person name="Inagaki Y."/>
            <person name="Hashimoto T."/>
        </authorList>
    </citation>
    <scope>NUCLEOTIDE SEQUENCE</scope>
    <source>
        <strain evidence="3">NY0171</strain>
    </source>
</reference>